<protein>
    <recommendedName>
        <fullName evidence="2">N-acetyltransferase domain-containing protein</fullName>
    </recommendedName>
</protein>
<dbReference type="EMBL" id="LAZR01015752">
    <property type="protein sequence ID" value="KKM07528.1"/>
    <property type="molecule type" value="Genomic_DNA"/>
</dbReference>
<sequence length="132" mass="15520">MRPTKTIYRFLEDKDRDQITKLWNATDIPKFPTSYPEIVAERDGEIIGFLAIHHNQECVLVEPMLCQGRATYWGLWHALEAIFKSIGVTNYSFRLEPHRVAHERLANSRVKKGELRSLGYYKGYMWYERAVA</sequence>
<dbReference type="InterPro" id="IPR016181">
    <property type="entry name" value="Acyl_CoA_acyltransferase"/>
</dbReference>
<proteinExistence type="predicted"/>
<dbReference type="AlphaFoldDB" id="A0A0F9K8M9"/>
<accession>A0A0F9K8M9</accession>
<name>A0A0F9K8M9_9ZZZZ</name>
<reference evidence="1" key="1">
    <citation type="journal article" date="2015" name="Nature">
        <title>Complex archaea that bridge the gap between prokaryotes and eukaryotes.</title>
        <authorList>
            <person name="Spang A."/>
            <person name="Saw J.H."/>
            <person name="Jorgensen S.L."/>
            <person name="Zaremba-Niedzwiedzka K."/>
            <person name="Martijn J."/>
            <person name="Lind A.E."/>
            <person name="van Eijk R."/>
            <person name="Schleper C."/>
            <person name="Guy L."/>
            <person name="Ettema T.J."/>
        </authorList>
    </citation>
    <scope>NUCLEOTIDE SEQUENCE</scope>
</reference>
<evidence type="ECO:0008006" key="2">
    <source>
        <dbReference type="Google" id="ProtNLM"/>
    </source>
</evidence>
<organism evidence="1">
    <name type="scientific">marine sediment metagenome</name>
    <dbReference type="NCBI Taxonomy" id="412755"/>
    <lineage>
        <taxon>unclassified sequences</taxon>
        <taxon>metagenomes</taxon>
        <taxon>ecological metagenomes</taxon>
    </lineage>
</organism>
<evidence type="ECO:0000313" key="1">
    <source>
        <dbReference type="EMBL" id="KKM07528.1"/>
    </source>
</evidence>
<comment type="caution">
    <text evidence="1">The sequence shown here is derived from an EMBL/GenBank/DDBJ whole genome shotgun (WGS) entry which is preliminary data.</text>
</comment>
<gene>
    <name evidence="1" type="ORF">LCGC14_1733040</name>
</gene>
<dbReference type="SUPFAM" id="SSF55729">
    <property type="entry name" value="Acyl-CoA N-acyltransferases (Nat)"/>
    <property type="match status" value="1"/>
</dbReference>